<dbReference type="PANTHER" id="PTHR30576:SF0">
    <property type="entry name" value="UNDECAPRENYL-PHOSPHATE N-ACETYLGALACTOSAMINYL 1-PHOSPHATE TRANSFERASE-RELATED"/>
    <property type="match status" value="1"/>
</dbReference>
<sequence length="225" mass="26464">MLESAKTKSNYFIHINLFFFFKRLIDLFFSASLLLLLSPLFLFICYRINKKEGKPIIYRELRVGKNNRAFTMYSFRTTTNASKVIRALPPYPFPRSWEKGVPSYFKISRDKYVTYTDTGLWLKRYHLDKLPQLLNVLKGDMSLVGPSPEVPEIADYYNRYQARRLKVKPGLTGYAQVKGVSNDNHGKKINYDLFYTQNCSYKLDFKILYRATMKLVKNVNKTILE</sequence>
<dbReference type="InterPro" id="IPR003362">
    <property type="entry name" value="Bact_transf"/>
</dbReference>
<keyword evidence="2" id="KW-0472">Membrane</keyword>
<gene>
    <name evidence="4" type="ORF">ABC228_14060</name>
</gene>
<comment type="caution">
    <text evidence="4">The sequence shown here is derived from an EMBL/GenBank/DDBJ whole genome shotgun (WGS) entry which is preliminary data.</text>
</comment>
<dbReference type="Proteomes" id="UP001444625">
    <property type="component" value="Unassembled WGS sequence"/>
</dbReference>
<reference evidence="4 5" key="1">
    <citation type="submission" date="2024-05" db="EMBL/GenBank/DDBJ databases">
        <authorList>
            <person name="Haq I."/>
            <person name="Ullah Z."/>
            <person name="Ahmad R."/>
            <person name="Li M."/>
            <person name="Tong Y."/>
        </authorList>
    </citation>
    <scope>NUCLEOTIDE SEQUENCE [LARGE SCALE GENOMIC DNA]</scope>
    <source>
        <strain evidence="4 5">16A2E</strain>
    </source>
</reference>
<keyword evidence="4" id="KW-0808">Transferase</keyword>
<organism evidence="4 5">
    <name type="scientific">Ornithinibacillus xuwenensis</name>
    <dbReference type="NCBI Taxonomy" id="3144668"/>
    <lineage>
        <taxon>Bacteria</taxon>
        <taxon>Bacillati</taxon>
        <taxon>Bacillota</taxon>
        <taxon>Bacilli</taxon>
        <taxon>Bacillales</taxon>
        <taxon>Bacillaceae</taxon>
        <taxon>Ornithinibacillus</taxon>
    </lineage>
</organism>
<feature type="domain" description="Bacterial sugar transferase" evidence="3">
    <location>
        <begin position="22"/>
        <end position="216"/>
    </location>
</feature>
<dbReference type="EMBL" id="JBDIML010000004">
    <property type="protein sequence ID" value="MEN2768302.1"/>
    <property type="molecule type" value="Genomic_DNA"/>
</dbReference>
<keyword evidence="5" id="KW-1185">Reference proteome</keyword>
<dbReference type="RefSeq" id="WP_345825796.1">
    <property type="nucleotide sequence ID" value="NZ_JBDIML010000004.1"/>
</dbReference>
<keyword evidence="2" id="KW-0812">Transmembrane</keyword>
<dbReference type="PANTHER" id="PTHR30576">
    <property type="entry name" value="COLANIC BIOSYNTHESIS UDP-GLUCOSE LIPID CARRIER TRANSFERASE"/>
    <property type="match status" value="1"/>
</dbReference>
<proteinExistence type="inferred from homology"/>
<evidence type="ECO:0000259" key="3">
    <source>
        <dbReference type="Pfam" id="PF02397"/>
    </source>
</evidence>
<evidence type="ECO:0000256" key="2">
    <source>
        <dbReference type="SAM" id="Phobius"/>
    </source>
</evidence>
<name>A0ABU9XJ47_9BACI</name>
<feature type="transmembrane region" description="Helical" evidence="2">
    <location>
        <begin position="27"/>
        <end position="46"/>
    </location>
</feature>
<evidence type="ECO:0000313" key="5">
    <source>
        <dbReference type="Proteomes" id="UP001444625"/>
    </source>
</evidence>
<keyword evidence="2" id="KW-1133">Transmembrane helix</keyword>
<accession>A0ABU9XJ47</accession>
<protein>
    <submittedName>
        <fullName evidence="4">Sugar transferase</fullName>
        <ecNumber evidence="4">2.7.8.-</ecNumber>
    </submittedName>
</protein>
<evidence type="ECO:0000256" key="1">
    <source>
        <dbReference type="ARBA" id="ARBA00006464"/>
    </source>
</evidence>
<dbReference type="Pfam" id="PF02397">
    <property type="entry name" value="Bac_transf"/>
    <property type="match status" value="1"/>
</dbReference>
<comment type="similarity">
    <text evidence="1">Belongs to the bacterial sugar transferase family.</text>
</comment>
<evidence type="ECO:0000313" key="4">
    <source>
        <dbReference type="EMBL" id="MEN2768302.1"/>
    </source>
</evidence>
<dbReference type="EC" id="2.7.8.-" evidence="4"/>
<dbReference type="GO" id="GO:0016740">
    <property type="term" value="F:transferase activity"/>
    <property type="evidence" value="ECO:0007669"/>
    <property type="project" value="UniProtKB-KW"/>
</dbReference>